<proteinExistence type="inferred from homology"/>
<dbReference type="OrthoDB" id="5843723at2759"/>
<keyword evidence="14" id="KW-0206">Cytoskeleton</keyword>
<evidence type="ECO:0000256" key="3">
    <source>
        <dbReference type="ARBA" id="ARBA00004274"/>
    </source>
</evidence>
<evidence type="ECO:0000256" key="5">
    <source>
        <dbReference type="ARBA" id="ARBA00015329"/>
    </source>
</evidence>
<evidence type="ECO:0000256" key="10">
    <source>
        <dbReference type="ARBA" id="ARBA00022989"/>
    </source>
</evidence>
<reference evidence="17" key="1">
    <citation type="submission" date="2015-07" db="EMBL/GenBank/DDBJ databases">
        <title>MeaNS - Measles Nucleotide Surveillance Program.</title>
        <authorList>
            <person name="Tran T."/>
            <person name="Druce J."/>
        </authorList>
    </citation>
    <scope>NUCLEOTIDE SEQUENCE</scope>
    <source>
        <strain evidence="17">UCB-OBI-ISO-001</strain>
        <tissue evidence="17">Gonad</tissue>
    </source>
</reference>
<comment type="function">
    <text evidence="1">Component of the sarcoglycan complex, a subcomplex of the dystrophin-glycoprotein complex which forms a link between the F-actin cytoskeleton and the extracellular matrix.</text>
</comment>
<evidence type="ECO:0000256" key="2">
    <source>
        <dbReference type="ARBA" id="ARBA00004245"/>
    </source>
</evidence>
<keyword evidence="8 16" id="KW-0812">Transmembrane</keyword>
<evidence type="ECO:0000256" key="11">
    <source>
        <dbReference type="ARBA" id="ARBA00023136"/>
    </source>
</evidence>
<keyword evidence="7" id="KW-0963">Cytoplasm</keyword>
<comment type="subcellular location">
    <subcellularLocation>
        <location evidence="3">Cell membrane</location>
        <location evidence="3">Sarcolemma</location>
        <topology evidence="3">Single-pass type II membrane protein</topology>
    </subcellularLocation>
    <subcellularLocation>
        <location evidence="2">Cytoplasm</location>
        <location evidence="2">Cytoskeleton</location>
    </subcellularLocation>
</comment>
<organism evidence="17">
    <name type="scientific">Octopus bimaculoides</name>
    <name type="common">California two-spotted octopus</name>
    <dbReference type="NCBI Taxonomy" id="37653"/>
    <lineage>
        <taxon>Eukaryota</taxon>
        <taxon>Metazoa</taxon>
        <taxon>Spiralia</taxon>
        <taxon>Lophotrochozoa</taxon>
        <taxon>Mollusca</taxon>
        <taxon>Cephalopoda</taxon>
        <taxon>Coleoidea</taxon>
        <taxon>Octopodiformes</taxon>
        <taxon>Octopoda</taxon>
        <taxon>Incirrata</taxon>
        <taxon>Octopodidae</taxon>
        <taxon>Octopus</taxon>
    </lineage>
</organism>
<evidence type="ECO:0000256" key="15">
    <source>
        <dbReference type="ARBA" id="ARBA00026041"/>
    </source>
</evidence>
<keyword evidence="10 16" id="KW-1133">Transmembrane helix</keyword>
<sequence length="328" mass="36299">MFVVVELYVIPENHATNQQLSMRDKAQRKHNNHEHRTNFRAGFIPINEEYLHKTGIRGSKKKVLYCVVAFLLLVAIANIVVTGLLMSVLKLTPFGLQSLEFIPGGELLRFIVNGVLPNITLIGGQLGSRMWSGMNFTADQSVNYFVFAFQINIGSPESSMLSVNETQSLFTTDAFDVIDADTSKLVFSTDPNKEWSFPKMPQNLQTNAIETTNIKSRTKWNDIVFESFSRVDVKGDKGVSTEESINKINVQASKGISLNAEKGNLKFDASDGNIIINKKTLRPIKVENPGVNATGETFKLCICTPSGKLFAVPNTLNCLSPKDACNDT</sequence>
<keyword evidence="11 16" id="KW-0472">Membrane</keyword>
<evidence type="ECO:0000256" key="12">
    <source>
        <dbReference type="ARBA" id="ARBA00023157"/>
    </source>
</evidence>
<dbReference type="GO" id="GO:0007517">
    <property type="term" value="P:muscle organ development"/>
    <property type="evidence" value="ECO:0007669"/>
    <property type="project" value="InterPro"/>
</dbReference>
<protein>
    <recommendedName>
        <fullName evidence="5">Beta-sarcoglycan</fullName>
    </recommendedName>
</protein>
<keyword evidence="13" id="KW-0325">Glycoprotein</keyword>
<evidence type="ECO:0000256" key="6">
    <source>
        <dbReference type="ARBA" id="ARBA00022475"/>
    </source>
</evidence>
<evidence type="ECO:0000256" key="1">
    <source>
        <dbReference type="ARBA" id="ARBA00002860"/>
    </source>
</evidence>
<feature type="transmembrane region" description="Helical" evidence="16">
    <location>
        <begin position="63"/>
        <end position="87"/>
    </location>
</feature>
<dbReference type="InterPro" id="IPR006875">
    <property type="entry name" value="Sarcoglycan"/>
</dbReference>
<dbReference type="EMBL" id="KQ421523">
    <property type="protein sequence ID" value="KOF77255.1"/>
    <property type="molecule type" value="Genomic_DNA"/>
</dbReference>
<comment type="subunit">
    <text evidence="15">Cross-link to form 2 major subcomplexes: one consisting of SGCB, SGCD and SGCG and the other consisting of SGCB and SGCD. The association between SGCB and SGCG is particularly strong while SGCA is loosely associated with the other sarcoglycans.</text>
</comment>
<evidence type="ECO:0000256" key="9">
    <source>
        <dbReference type="ARBA" id="ARBA00022968"/>
    </source>
</evidence>
<comment type="similarity">
    <text evidence="4">Belongs to the sarcoglycan beta/delta/gamma/zeta family.</text>
</comment>
<evidence type="ECO:0000256" key="7">
    <source>
        <dbReference type="ARBA" id="ARBA00022490"/>
    </source>
</evidence>
<dbReference type="Pfam" id="PF04790">
    <property type="entry name" value="Sarcoglycan_1"/>
    <property type="match status" value="1"/>
</dbReference>
<name>A0A0L8GKZ6_OCTBM</name>
<dbReference type="PANTHER" id="PTHR21142:SF2">
    <property type="entry name" value="BETA-SARCOGLYCAN"/>
    <property type="match status" value="1"/>
</dbReference>
<dbReference type="GO" id="GO:0042383">
    <property type="term" value="C:sarcolemma"/>
    <property type="evidence" value="ECO:0007669"/>
    <property type="project" value="UniProtKB-SubCell"/>
</dbReference>
<evidence type="ECO:0000256" key="13">
    <source>
        <dbReference type="ARBA" id="ARBA00023180"/>
    </source>
</evidence>
<dbReference type="InterPro" id="IPR027659">
    <property type="entry name" value="Sgcb"/>
</dbReference>
<keyword evidence="12" id="KW-1015">Disulfide bond</keyword>
<evidence type="ECO:0000313" key="17">
    <source>
        <dbReference type="EMBL" id="KOF77255.1"/>
    </source>
</evidence>
<dbReference type="STRING" id="37653.A0A0L8GKZ6"/>
<dbReference type="GO" id="GO:0016012">
    <property type="term" value="C:sarcoglycan complex"/>
    <property type="evidence" value="ECO:0007669"/>
    <property type="project" value="InterPro"/>
</dbReference>
<evidence type="ECO:0000256" key="16">
    <source>
        <dbReference type="SAM" id="Phobius"/>
    </source>
</evidence>
<gene>
    <name evidence="17" type="ORF">OCBIM_22032355mg</name>
</gene>
<evidence type="ECO:0000256" key="14">
    <source>
        <dbReference type="ARBA" id="ARBA00023212"/>
    </source>
</evidence>
<dbReference type="PANTHER" id="PTHR21142">
    <property type="entry name" value="SARCOGLYCANS"/>
    <property type="match status" value="1"/>
</dbReference>
<evidence type="ECO:0000256" key="4">
    <source>
        <dbReference type="ARBA" id="ARBA00007574"/>
    </source>
</evidence>
<accession>A0A0L8GKZ6</accession>
<keyword evidence="9" id="KW-0735">Signal-anchor</keyword>
<evidence type="ECO:0000256" key="8">
    <source>
        <dbReference type="ARBA" id="ARBA00022692"/>
    </source>
</evidence>
<keyword evidence="6" id="KW-1003">Cell membrane</keyword>
<dbReference type="AlphaFoldDB" id="A0A0L8GKZ6"/>
<dbReference type="GO" id="GO:0005856">
    <property type="term" value="C:cytoskeleton"/>
    <property type="evidence" value="ECO:0007669"/>
    <property type="project" value="UniProtKB-SubCell"/>
</dbReference>